<reference evidence="9 10" key="1">
    <citation type="journal article" date="2006" name="Nature">
        <title>Global trends of whole-genome duplications revealed by the ciliate Paramecium tetraurelia.</title>
        <authorList>
            <consortium name="Genoscope"/>
            <person name="Aury J.-M."/>
            <person name="Jaillon O."/>
            <person name="Duret L."/>
            <person name="Noel B."/>
            <person name="Jubin C."/>
            <person name="Porcel B.M."/>
            <person name="Segurens B."/>
            <person name="Daubin V."/>
            <person name="Anthouard V."/>
            <person name="Aiach N."/>
            <person name="Arnaiz O."/>
            <person name="Billaut A."/>
            <person name="Beisson J."/>
            <person name="Blanc I."/>
            <person name="Bouhouche K."/>
            <person name="Camara F."/>
            <person name="Duharcourt S."/>
            <person name="Guigo R."/>
            <person name="Gogendeau D."/>
            <person name="Katinka M."/>
            <person name="Keller A.-M."/>
            <person name="Kissmehl R."/>
            <person name="Klotz C."/>
            <person name="Koll F."/>
            <person name="Le Moue A."/>
            <person name="Lepere C."/>
            <person name="Malinsky S."/>
            <person name="Nowacki M."/>
            <person name="Nowak J.K."/>
            <person name="Plattner H."/>
            <person name="Poulain J."/>
            <person name="Ruiz F."/>
            <person name="Serrano V."/>
            <person name="Zagulski M."/>
            <person name="Dessen P."/>
            <person name="Betermier M."/>
            <person name="Weissenbach J."/>
            <person name="Scarpelli C."/>
            <person name="Schachter V."/>
            <person name="Sperling L."/>
            <person name="Meyer E."/>
            <person name="Cohen J."/>
            <person name="Wincker P."/>
        </authorList>
    </citation>
    <scope>NUCLEOTIDE SEQUENCE [LARGE SCALE GENOMIC DNA]</scope>
    <source>
        <strain evidence="9 10">Stock d4-2</strain>
    </source>
</reference>
<evidence type="ECO:0000256" key="6">
    <source>
        <dbReference type="ARBA" id="ARBA00023136"/>
    </source>
</evidence>
<dbReference type="PANTHER" id="PTHR13768">
    <property type="entry name" value="SOLUBLE NSF ATTACHMENT PROTEIN SNAP"/>
    <property type="match status" value="1"/>
</dbReference>
<evidence type="ECO:0000256" key="4">
    <source>
        <dbReference type="ARBA" id="ARBA00022892"/>
    </source>
</evidence>
<dbReference type="InterPro" id="IPR000744">
    <property type="entry name" value="NSF_attach"/>
</dbReference>
<dbReference type="OrthoDB" id="301234at2759"/>
<dbReference type="GO" id="GO:0016192">
    <property type="term" value="P:vesicle-mediated transport"/>
    <property type="evidence" value="ECO:0007669"/>
    <property type="project" value="UniProtKB-KW"/>
</dbReference>
<dbReference type="EMBL" id="CT868038">
    <property type="protein sequence ID" value="CAK65366.1"/>
    <property type="molecule type" value="Genomic_DNA"/>
</dbReference>
<dbReference type="PANTHER" id="PTHR13768:SF2">
    <property type="entry name" value="GAMMA-SOLUBLE NSF ATTACHMENT PROTEIN"/>
    <property type="match status" value="1"/>
</dbReference>
<evidence type="ECO:0000256" key="3">
    <source>
        <dbReference type="ARBA" id="ARBA00022448"/>
    </source>
</evidence>
<dbReference type="GO" id="GO:0005483">
    <property type="term" value="F:soluble NSF attachment protein activity"/>
    <property type="evidence" value="ECO:0000318"/>
    <property type="project" value="GO_Central"/>
</dbReference>
<dbReference type="GO" id="GO:0019905">
    <property type="term" value="F:syntaxin binding"/>
    <property type="evidence" value="ECO:0000318"/>
    <property type="project" value="GO_Central"/>
</dbReference>
<dbReference type="STRING" id="5888.A0C3J9"/>
<evidence type="ECO:0000256" key="8">
    <source>
        <dbReference type="ARBA" id="ARBA00042485"/>
    </source>
</evidence>
<protein>
    <recommendedName>
        <fullName evidence="7">Gamma-soluble NSF attachment protein</fullName>
    </recommendedName>
    <alternativeName>
        <fullName evidence="8">N-ethylmaleimide-sensitive factor attachment protein gamma</fullName>
    </alternativeName>
</protein>
<keyword evidence="3" id="KW-0813">Transport</keyword>
<evidence type="ECO:0000313" key="10">
    <source>
        <dbReference type="Proteomes" id="UP000000600"/>
    </source>
</evidence>
<keyword evidence="4" id="KW-0931">ER-Golgi transport</keyword>
<dbReference type="AlphaFoldDB" id="A0C3J9"/>
<dbReference type="GO" id="GO:0031201">
    <property type="term" value="C:SNARE complex"/>
    <property type="evidence" value="ECO:0000318"/>
    <property type="project" value="GO_Central"/>
</dbReference>
<dbReference type="RefSeq" id="XP_001432763.1">
    <property type="nucleotide sequence ID" value="XM_001432726.2"/>
</dbReference>
<dbReference type="GeneID" id="5018548"/>
<dbReference type="Proteomes" id="UP000000600">
    <property type="component" value="Unassembled WGS sequence"/>
</dbReference>
<organism evidence="9 10">
    <name type="scientific">Paramecium tetraurelia</name>
    <dbReference type="NCBI Taxonomy" id="5888"/>
    <lineage>
        <taxon>Eukaryota</taxon>
        <taxon>Sar</taxon>
        <taxon>Alveolata</taxon>
        <taxon>Ciliophora</taxon>
        <taxon>Intramacronucleata</taxon>
        <taxon>Oligohymenophorea</taxon>
        <taxon>Peniculida</taxon>
        <taxon>Parameciidae</taxon>
        <taxon>Paramecium</taxon>
    </lineage>
</organism>
<gene>
    <name evidence="9" type="ORF">GSPATT00034845001</name>
</gene>
<sequence>METDKKFKKEAQCYQLILFSLKTGVLQWKKDYNLGAMNFEQAAKLYKECKNSQNEKEALKFAIECNEKLDYTWAVGRNYEALLNPLIDNSSQDYKELVEWTHQADVNFKISDSGMKQLKVLNEVVKYLNKRQQYEFSEQIILEALAKAGKVHAPSTLSYIICSFLEILIETQQYHKVGDLYMNDISKFREEQIKYPSSQYALVIIVMHIFQDETARENQELEQLIQYDQSIYIYYLEAVDQMLNSYEKGDQNQFNDALLKASVTSICPPNIVFELRKVKVRVINIQPKQDNNQQQVDQGNEEVDYQQELEKKIL</sequence>
<proteinExistence type="inferred from homology"/>
<dbReference type="GO" id="GO:0006886">
    <property type="term" value="P:intracellular protein transport"/>
    <property type="evidence" value="ECO:0000318"/>
    <property type="project" value="GO_Central"/>
</dbReference>
<dbReference type="eggNOG" id="ENOG502SPSR">
    <property type="taxonomic scope" value="Eukaryota"/>
</dbReference>
<evidence type="ECO:0000256" key="2">
    <source>
        <dbReference type="ARBA" id="ARBA00010050"/>
    </source>
</evidence>
<comment type="similarity">
    <text evidence="2">Belongs to the SNAP family.</text>
</comment>
<comment type="subcellular location">
    <subcellularLocation>
        <location evidence="1">Membrane</location>
        <topology evidence="1">Peripheral membrane protein</topology>
    </subcellularLocation>
</comment>
<evidence type="ECO:0000256" key="1">
    <source>
        <dbReference type="ARBA" id="ARBA00004170"/>
    </source>
</evidence>
<keyword evidence="5" id="KW-0653">Protein transport</keyword>
<accession>A0C3J9</accession>
<keyword evidence="10" id="KW-1185">Reference proteome</keyword>
<name>A0C3J9_PARTE</name>
<evidence type="ECO:0000256" key="7">
    <source>
        <dbReference type="ARBA" id="ARBA00040047"/>
    </source>
</evidence>
<dbReference type="Gene3D" id="1.25.40.10">
    <property type="entry name" value="Tetratricopeptide repeat domain"/>
    <property type="match status" value="1"/>
</dbReference>
<evidence type="ECO:0000313" key="9">
    <source>
        <dbReference type="EMBL" id="CAK65366.1"/>
    </source>
</evidence>
<dbReference type="InterPro" id="IPR011990">
    <property type="entry name" value="TPR-like_helical_dom_sf"/>
</dbReference>
<evidence type="ECO:0000256" key="5">
    <source>
        <dbReference type="ARBA" id="ARBA00022927"/>
    </source>
</evidence>
<dbReference type="KEGG" id="ptm:GSPATT00034845001"/>
<keyword evidence="6" id="KW-0472">Membrane</keyword>
<dbReference type="HOGENOM" id="CLU_832820_0_0_1"/>
<dbReference type="InParanoid" id="A0C3J9"/>